<organism evidence="2">
    <name type="scientific">Ooceraea biroi</name>
    <name type="common">Clonal raider ant</name>
    <name type="synonym">Cerapachys biroi</name>
    <dbReference type="NCBI Taxonomy" id="2015173"/>
    <lineage>
        <taxon>Eukaryota</taxon>
        <taxon>Metazoa</taxon>
        <taxon>Ecdysozoa</taxon>
        <taxon>Arthropoda</taxon>
        <taxon>Hexapoda</taxon>
        <taxon>Insecta</taxon>
        <taxon>Pterygota</taxon>
        <taxon>Neoptera</taxon>
        <taxon>Endopterygota</taxon>
        <taxon>Hymenoptera</taxon>
        <taxon>Apocrita</taxon>
        <taxon>Aculeata</taxon>
        <taxon>Formicoidea</taxon>
        <taxon>Formicidae</taxon>
        <taxon>Dorylinae</taxon>
        <taxon>Ooceraea</taxon>
    </lineage>
</organism>
<reference evidence="2" key="2">
    <citation type="submission" date="2018-07" db="EMBL/GenBank/DDBJ databases">
        <authorList>
            <person name="Mckenzie S.K."/>
            <person name="Kronauer D.J.C."/>
        </authorList>
    </citation>
    <scope>NUCLEOTIDE SEQUENCE</scope>
    <source>
        <strain evidence="2">Clonal line C1</strain>
    </source>
</reference>
<evidence type="ECO:0000313" key="2">
    <source>
        <dbReference type="EMBL" id="RLU17028.1"/>
    </source>
</evidence>
<proteinExistence type="predicted"/>
<dbReference type="OrthoDB" id="8054813at2759"/>
<evidence type="ECO:0000259" key="1">
    <source>
        <dbReference type="PROSITE" id="PS00028"/>
    </source>
</evidence>
<dbReference type="AlphaFoldDB" id="A0A3L8DAT0"/>
<accession>A0A3L8DAT0</accession>
<feature type="domain" description="C2H2-type" evidence="1">
    <location>
        <begin position="141"/>
        <end position="161"/>
    </location>
</feature>
<sequence length="203" mass="23738">MAWSFNYYMKWRVFVLLTIDHRGKEVTVCKIRGDMNAYRGLDVVSTTPKLVDVSKYNLRCNRNISEKMTKKDFIYDIRTPVQTVRKFEIQKRPIILPLQLRRKQSVDTKMPQYSVISEKVDNGGGGDATFMINRRTLGYECNSCHEPIATLFSLSTHVKSHCQRYCKICYWILRANETMDQHIGNYHRIEPCINSSPMSQDIV</sequence>
<dbReference type="EMBL" id="QOIP01000011">
    <property type="protein sequence ID" value="RLU17028.1"/>
    <property type="molecule type" value="Genomic_DNA"/>
</dbReference>
<protein>
    <recommendedName>
        <fullName evidence="1">C2H2-type domain-containing protein</fullName>
    </recommendedName>
</protein>
<name>A0A3L8DAT0_OOCBI</name>
<comment type="caution">
    <text evidence="2">The sequence shown here is derived from an EMBL/GenBank/DDBJ whole genome shotgun (WGS) entry which is preliminary data.</text>
</comment>
<gene>
    <name evidence="2" type="ORF">DMN91_011097</name>
</gene>
<dbReference type="Proteomes" id="UP000279307">
    <property type="component" value="Chromosome 11"/>
</dbReference>
<dbReference type="InterPro" id="IPR013087">
    <property type="entry name" value="Znf_C2H2_type"/>
</dbReference>
<reference evidence="2" key="1">
    <citation type="journal article" date="2018" name="Genome Res.">
        <title>The genomic architecture and molecular evolution of ant odorant receptors.</title>
        <authorList>
            <person name="McKenzie S.K."/>
            <person name="Kronauer D.J.C."/>
        </authorList>
    </citation>
    <scope>NUCLEOTIDE SEQUENCE [LARGE SCALE GENOMIC DNA]</scope>
    <source>
        <strain evidence="2">Clonal line C1</strain>
    </source>
</reference>
<dbReference type="PROSITE" id="PS00028">
    <property type="entry name" value="ZINC_FINGER_C2H2_1"/>
    <property type="match status" value="1"/>
</dbReference>